<dbReference type="InterPro" id="IPR045051">
    <property type="entry name" value="SBT"/>
</dbReference>
<dbReference type="InterPro" id="IPR041469">
    <property type="entry name" value="Subtilisin-like_FN3"/>
</dbReference>
<evidence type="ECO:0000313" key="4">
    <source>
        <dbReference type="EMBL" id="KAG2296258.1"/>
    </source>
</evidence>
<gene>
    <name evidence="4" type="ORF">Bca52824_042927</name>
</gene>
<dbReference type="OrthoDB" id="4803627at2759"/>
<organism evidence="4 5">
    <name type="scientific">Brassica carinata</name>
    <name type="common">Ethiopian mustard</name>
    <name type="synonym">Abyssinian cabbage</name>
    <dbReference type="NCBI Taxonomy" id="52824"/>
    <lineage>
        <taxon>Eukaryota</taxon>
        <taxon>Viridiplantae</taxon>
        <taxon>Streptophyta</taxon>
        <taxon>Embryophyta</taxon>
        <taxon>Tracheophyta</taxon>
        <taxon>Spermatophyta</taxon>
        <taxon>Magnoliopsida</taxon>
        <taxon>eudicotyledons</taxon>
        <taxon>Gunneridae</taxon>
        <taxon>Pentapetalae</taxon>
        <taxon>rosids</taxon>
        <taxon>malvids</taxon>
        <taxon>Brassicales</taxon>
        <taxon>Brassicaceae</taxon>
        <taxon>Brassiceae</taxon>
        <taxon>Brassica</taxon>
    </lineage>
</organism>
<name>A0A8X7RVP1_BRACI</name>
<comment type="similarity">
    <text evidence="1">Belongs to the peptidase S8 family.</text>
</comment>
<proteinExistence type="inferred from homology"/>
<comment type="caution">
    <text evidence="4">The sequence shown here is derived from an EMBL/GenBank/DDBJ whole genome shotgun (WGS) entry which is preliminary data.</text>
</comment>
<dbReference type="PANTHER" id="PTHR10795">
    <property type="entry name" value="PROPROTEIN CONVERTASE SUBTILISIN/KEXIN"/>
    <property type="match status" value="1"/>
</dbReference>
<evidence type="ECO:0000256" key="1">
    <source>
        <dbReference type="ARBA" id="ARBA00011073"/>
    </source>
</evidence>
<protein>
    <recommendedName>
        <fullName evidence="3">Subtilisin-like protease fibronectin type-III domain-containing protein</fullName>
    </recommendedName>
</protein>
<keyword evidence="5" id="KW-1185">Reference proteome</keyword>
<dbReference type="EMBL" id="JAAMPC010000009">
    <property type="protein sequence ID" value="KAG2296258.1"/>
    <property type="molecule type" value="Genomic_DNA"/>
</dbReference>
<sequence length="202" mass="23268">MAQPGNEFEYGSGRLNATKVLDPGLIYETGHQDYIDYMCKQGYNTQMLRSHVGSHDIDCSRTKIDLNADLNYPTMTARVDINTKFTKVFYRTVTNVGDPNSTYLGEIKFQVEKYFEAEITVEPKQLHFDESGNTKTFTVNVTGESKLNMNFKNSFMTNNTWLTWREMDGSRQVRSPIVIYSITNSTHACRKFHKNKFKLPLS</sequence>
<dbReference type="Pfam" id="PF17766">
    <property type="entry name" value="fn3_6"/>
    <property type="match status" value="1"/>
</dbReference>
<accession>A0A8X7RVP1</accession>
<reference evidence="4 5" key="1">
    <citation type="submission" date="2020-02" db="EMBL/GenBank/DDBJ databases">
        <authorList>
            <person name="Ma Q."/>
            <person name="Huang Y."/>
            <person name="Song X."/>
            <person name="Pei D."/>
        </authorList>
    </citation>
    <scope>NUCLEOTIDE SEQUENCE [LARGE SCALE GENOMIC DNA]</scope>
    <source>
        <strain evidence="4">Sxm20200214</strain>
        <tissue evidence="4">Leaf</tissue>
    </source>
</reference>
<dbReference type="Proteomes" id="UP000886595">
    <property type="component" value="Unassembled WGS sequence"/>
</dbReference>
<evidence type="ECO:0000256" key="2">
    <source>
        <dbReference type="ARBA" id="ARBA00022729"/>
    </source>
</evidence>
<keyword evidence="2" id="KW-0732">Signal</keyword>
<dbReference type="AlphaFoldDB" id="A0A8X7RVP1"/>
<dbReference type="Gene3D" id="2.60.40.2310">
    <property type="match status" value="1"/>
</dbReference>
<feature type="domain" description="Subtilisin-like protease fibronectin type-III" evidence="3">
    <location>
        <begin position="69"/>
        <end position="179"/>
    </location>
</feature>
<evidence type="ECO:0000313" key="5">
    <source>
        <dbReference type="Proteomes" id="UP000886595"/>
    </source>
</evidence>
<evidence type="ECO:0000259" key="3">
    <source>
        <dbReference type="Pfam" id="PF17766"/>
    </source>
</evidence>